<dbReference type="GO" id="GO:0006950">
    <property type="term" value="P:response to stress"/>
    <property type="evidence" value="ECO:0007669"/>
    <property type="project" value="TreeGrafter"/>
</dbReference>
<dbReference type="SUPFAM" id="SSF46785">
    <property type="entry name" value="Winged helix' DNA-binding domain"/>
    <property type="match status" value="1"/>
</dbReference>
<dbReference type="PROSITE" id="PS50995">
    <property type="entry name" value="HTH_MARR_2"/>
    <property type="match status" value="1"/>
</dbReference>
<dbReference type="PANTHER" id="PTHR33164:SF43">
    <property type="entry name" value="HTH-TYPE TRANSCRIPTIONAL REPRESSOR YETL"/>
    <property type="match status" value="1"/>
</dbReference>
<dbReference type="Proteomes" id="UP000269883">
    <property type="component" value="Chromosome"/>
</dbReference>
<dbReference type="InterPro" id="IPR036390">
    <property type="entry name" value="WH_DNA-bd_sf"/>
</dbReference>
<protein>
    <submittedName>
        <fullName evidence="2">Regulatory protein MarR</fullName>
    </submittedName>
</protein>
<dbReference type="SMART" id="SM00347">
    <property type="entry name" value="HTH_MARR"/>
    <property type="match status" value="1"/>
</dbReference>
<evidence type="ECO:0000313" key="2">
    <source>
        <dbReference type="EMBL" id="BBD08166.1"/>
    </source>
</evidence>
<accession>A0A2Z6AYD1</accession>
<proteinExistence type="predicted"/>
<dbReference type="EMBL" id="AP017378">
    <property type="protein sequence ID" value="BBD08166.1"/>
    <property type="molecule type" value="Genomic_DNA"/>
</dbReference>
<dbReference type="KEGG" id="dfl:DFE_1440"/>
<dbReference type="GO" id="GO:0003700">
    <property type="term" value="F:DNA-binding transcription factor activity"/>
    <property type="evidence" value="ECO:0007669"/>
    <property type="project" value="InterPro"/>
</dbReference>
<evidence type="ECO:0000259" key="1">
    <source>
        <dbReference type="PROSITE" id="PS50995"/>
    </source>
</evidence>
<dbReference type="InterPro" id="IPR036388">
    <property type="entry name" value="WH-like_DNA-bd_sf"/>
</dbReference>
<name>A0A2Z6AYD1_9BACT</name>
<dbReference type="Gene3D" id="1.10.10.10">
    <property type="entry name" value="Winged helix-like DNA-binding domain superfamily/Winged helix DNA-binding domain"/>
    <property type="match status" value="1"/>
</dbReference>
<dbReference type="PRINTS" id="PR00598">
    <property type="entry name" value="HTHMARR"/>
</dbReference>
<dbReference type="AlphaFoldDB" id="A0A2Z6AYD1"/>
<dbReference type="Pfam" id="PF12802">
    <property type="entry name" value="MarR_2"/>
    <property type="match status" value="1"/>
</dbReference>
<dbReference type="InterPro" id="IPR039422">
    <property type="entry name" value="MarR/SlyA-like"/>
</dbReference>
<reference evidence="2 3" key="1">
    <citation type="journal article" date="2018" name="Sci. Adv.">
        <title>Multi-heme cytochromes provide a pathway for survival in energy-limited environments.</title>
        <authorList>
            <person name="Deng X."/>
            <person name="Dohmae N."/>
            <person name="Nealson K.H."/>
            <person name="Hashimoto K."/>
            <person name="Okamoto A."/>
        </authorList>
    </citation>
    <scope>NUCLEOTIDE SEQUENCE [LARGE SCALE GENOMIC DNA]</scope>
    <source>
        <strain evidence="2 3">IS5</strain>
    </source>
</reference>
<keyword evidence="3" id="KW-1185">Reference proteome</keyword>
<feature type="domain" description="HTH marR-type" evidence="1">
    <location>
        <begin position="29"/>
        <end position="158"/>
    </location>
</feature>
<sequence length="168" mass="19625">MALNLYIVNSMNDNTHKESEINSAQLDQFRDLMISLMRCCQERNQYQCERFELPDAELRCLLQFEDEHYLTPKTIALRMNIAKSRVTRIVDGLRQKSLVKRSSDPEDSRISLLSLTPKGKQQLEEIVDFMAETHRSVLEQFSQEQRQTLINSLGSLKLSMEAIKERMI</sequence>
<gene>
    <name evidence="2" type="ORF">DFE_1440</name>
</gene>
<dbReference type="PANTHER" id="PTHR33164">
    <property type="entry name" value="TRANSCRIPTIONAL REGULATOR, MARR FAMILY"/>
    <property type="match status" value="1"/>
</dbReference>
<evidence type="ECO:0000313" key="3">
    <source>
        <dbReference type="Proteomes" id="UP000269883"/>
    </source>
</evidence>
<dbReference type="InterPro" id="IPR000835">
    <property type="entry name" value="HTH_MarR-typ"/>
</dbReference>
<organism evidence="2 3">
    <name type="scientific">Desulfovibrio ferrophilus</name>
    <dbReference type="NCBI Taxonomy" id="241368"/>
    <lineage>
        <taxon>Bacteria</taxon>
        <taxon>Pseudomonadati</taxon>
        <taxon>Thermodesulfobacteriota</taxon>
        <taxon>Desulfovibrionia</taxon>
        <taxon>Desulfovibrionales</taxon>
        <taxon>Desulfovibrionaceae</taxon>
        <taxon>Desulfovibrio</taxon>
    </lineage>
</organism>